<evidence type="ECO:0000259" key="6">
    <source>
        <dbReference type="PROSITE" id="PS00022"/>
    </source>
</evidence>
<name>A0A6I9WW03_9SAUR</name>
<dbReference type="PROSITE" id="PS00022">
    <property type="entry name" value="EGF_1"/>
    <property type="match status" value="1"/>
</dbReference>
<feature type="domain" description="EGF-like" evidence="6">
    <location>
        <begin position="105"/>
        <end position="116"/>
    </location>
</feature>
<dbReference type="OrthoDB" id="9893603at2759"/>
<dbReference type="GeneID" id="106537487"/>
<sequence length="214" mass="24584">MYWRQNTRFILTITLVLQNINFGEGLKKEDDTPHSEGIVDDIIQKHSAKERATTLKVFSVMNHSSEYKKQIHSRPIVPFTGLTETGKLNKHCCKNGGTCFLGTFCICPKHFSGRYCEYDTRIRNCGSLGHGEWSQEECQLCRCIYGTLECLPNVNKEGCDPSKEKLLQLNLETRSEHEHISTGHETYLWKSSLFPPMTDRINWKKAGSLFNCFI</sequence>
<keyword evidence="4" id="KW-0325">Glycoprotein</keyword>
<feature type="chain" id="PRO_5026647134" evidence="5">
    <location>
        <begin position="26"/>
        <end position="214"/>
    </location>
</feature>
<organism evidence="7 8">
    <name type="scientific">Thamnophis sirtalis</name>
    <dbReference type="NCBI Taxonomy" id="35019"/>
    <lineage>
        <taxon>Eukaryota</taxon>
        <taxon>Metazoa</taxon>
        <taxon>Chordata</taxon>
        <taxon>Craniata</taxon>
        <taxon>Vertebrata</taxon>
        <taxon>Euteleostomi</taxon>
        <taxon>Lepidosauria</taxon>
        <taxon>Squamata</taxon>
        <taxon>Bifurcata</taxon>
        <taxon>Unidentata</taxon>
        <taxon>Episquamata</taxon>
        <taxon>Toxicofera</taxon>
        <taxon>Serpentes</taxon>
        <taxon>Colubroidea</taxon>
        <taxon>Colubridae</taxon>
        <taxon>Natricinae</taxon>
        <taxon>Thamnophis</taxon>
    </lineage>
</organism>
<evidence type="ECO:0000256" key="1">
    <source>
        <dbReference type="ARBA" id="ARBA00007384"/>
    </source>
</evidence>
<dbReference type="Pfam" id="PF09443">
    <property type="entry name" value="CFC"/>
    <property type="match status" value="1"/>
</dbReference>
<dbReference type="Proteomes" id="UP000504617">
    <property type="component" value="Unplaced"/>
</dbReference>
<dbReference type="InterPro" id="IPR000742">
    <property type="entry name" value="EGF"/>
</dbReference>
<proteinExistence type="inferred from homology"/>
<feature type="signal peptide" evidence="5">
    <location>
        <begin position="1"/>
        <end position="25"/>
    </location>
</feature>
<evidence type="ECO:0000256" key="2">
    <source>
        <dbReference type="ARBA" id="ARBA00022536"/>
    </source>
</evidence>
<keyword evidence="3" id="KW-1015">Disulfide bond</keyword>
<dbReference type="FunFam" id="2.10.25.10:FF:000421">
    <property type="entry name" value="Teratocarcinoma-derived growth factor"/>
    <property type="match status" value="1"/>
</dbReference>
<dbReference type="Gene3D" id="2.10.25.10">
    <property type="entry name" value="Laminin"/>
    <property type="match status" value="1"/>
</dbReference>
<dbReference type="GO" id="GO:0007165">
    <property type="term" value="P:signal transduction"/>
    <property type="evidence" value="ECO:0007669"/>
    <property type="project" value="UniProtKB-ARBA"/>
</dbReference>
<evidence type="ECO:0000256" key="5">
    <source>
        <dbReference type="SAM" id="SignalP"/>
    </source>
</evidence>
<comment type="similarity">
    <text evidence="1">Belongs to the EGF-CFC (Cripto-1/FRL1/Cryptic) family.</text>
</comment>
<dbReference type="KEGG" id="tsr:106537487"/>
<keyword evidence="7" id="KW-1185">Reference proteome</keyword>
<evidence type="ECO:0000313" key="7">
    <source>
        <dbReference type="Proteomes" id="UP000504617"/>
    </source>
</evidence>
<protein>
    <submittedName>
        <fullName evidence="8">Cryptic protein-like</fullName>
    </submittedName>
</protein>
<gene>
    <name evidence="8" type="primary">LOC106537487</name>
</gene>
<evidence type="ECO:0000256" key="4">
    <source>
        <dbReference type="ARBA" id="ARBA00023180"/>
    </source>
</evidence>
<accession>A0A6I9WW03</accession>
<dbReference type="AlphaFoldDB" id="A0A6I9WW03"/>
<dbReference type="InterPro" id="IPR019011">
    <property type="entry name" value="Cryptic/Cripto_CFC-dom"/>
</dbReference>
<evidence type="ECO:0000256" key="3">
    <source>
        <dbReference type="ARBA" id="ARBA00023157"/>
    </source>
</evidence>
<dbReference type="SUPFAM" id="SSF57196">
    <property type="entry name" value="EGF/Laminin"/>
    <property type="match status" value="2"/>
</dbReference>
<keyword evidence="2" id="KW-0245">EGF-like domain</keyword>
<dbReference type="RefSeq" id="XP_013907104.1">
    <property type="nucleotide sequence ID" value="XM_014051629.1"/>
</dbReference>
<reference evidence="8" key="1">
    <citation type="submission" date="2025-08" db="UniProtKB">
        <authorList>
            <consortium name="RefSeq"/>
        </authorList>
    </citation>
    <scope>IDENTIFICATION</scope>
    <source>
        <tissue evidence="8">Skeletal muscle</tissue>
    </source>
</reference>
<keyword evidence="5" id="KW-0732">Signal</keyword>
<evidence type="ECO:0000313" key="8">
    <source>
        <dbReference type="RefSeq" id="XP_013907104.1"/>
    </source>
</evidence>